<feature type="region of interest" description="Disordered" evidence="1">
    <location>
        <begin position="48"/>
        <end position="75"/>
    </location>
</feature>
<keyword evidence="3" id="KW-1185">Reference proteome</keyword>
<comment type="caution">
    <text evidence="2">The sequence shown here is derived from an EMBL/GenBank/DDBJ whole genome shotgun (WGS) entry which is preliminary data.</text>
</comment>
<dbReference type="EMBL" id="AVOT02002007">
    <property type="protein sequence ID" value="MBW0468885.1"/>
    <property type="molecule type" value="Genomic_DNA"/>
</dbReference>
<dbReference type="Proteomes" id="UP000765509">
    <property type="component" value="Unassembled WGS sequence"/>
</dbReference>
<dbReference type="AlphaFoldDB" id="A0A9Q3BQ95"/>
<evidence type="ECO:0000313" key="3">
    <source>
        <dbReference type="Proteomes" id="UP000765509"/>
    </source>
</evidence>
<accession>A0A9Q3BQ95</accession>
<evidence type="ECO:0000256" key="1">
    <source>
        <dbReference type="SAM" id="MobiDB-lite"/>
    </source>
</evidence>
<sequence>MESNVSSFIEVSLSTFMKIIGPSSVWQLENLFLFIPLWVPPMASKVHRGDKTQIRPTGPKMTVNPKQPRNGQKAYGAQFPQSDPQTFLGQEFTKGTINLTNGPWKPDPL</sequence>
<organism evidence="2 3">
    <name type="scientific">Austropuccinia psidii MF-1</name>
    <dbReference type="NCBI Taxonomy" id="1389203"/>
    <lineage>
        <taxon>Eukaryota</taxon>
        <taxon>Fungi</taxon>
        <taxon>Dikarya</taxon>
        <taxon>Basidiomycota</taxon>
        <taxon>Pucciniomycotina</taxon>
        <taxon>Pucciniomycetes</taxon>
        <taxon>Pucciniales</taxon>
        <taxon>Sphaerophragmiaceae</taxon>
        <taxon>Austropuccinia</taxon>
    </lineage>
</organism>
<evidence type="ECO:0000313" key="2">
    <source>
        <dbReference type="EMBL" id="MBW0468885.1"/>
    </source>
</evidence>
<reference evidence="2" key="1">
    <citation type="submission" date="2021-03" db="EMBL/GenBank/DDBJ databases">
        <title>Draft genome sequence of rust myrtle Austropuccinia psidii MF-1, a brazilian biotype.</title>
        <authorList>
            <person name="Quecine M.C."/>
            <person name="Pachon D.M.R."/>
            <person name="Bonatelli M.L."/>
            <person name="Correr F.H."/>
            <person name="Franceschini L.M."/>
            <person name="Leite T.F."/>
            <person name="Margarido G.R.A."/>
            <person name="Almeida C.A."/>
            <person name="Ferrarezi J.A."/>
            <person name="Labate C.A."/>
        </authorList>
    </citation>
    <scope>NUCLEOTIDE SEQUENCE</scope>
    <source>
        <strain evidence="2">MF-1</strain>
    </source>
</reference>
<proteinExistence type="predicted"/>
<name>A0A9Q3BQ95_9BASI</name>
<protein>
    <submittedName>
        <fullName evidence="2">Uncharacterized protein</fullName>
    </submittedName>
</protein>
<gene>
    <name evidence="2" type="ORF">O181_008600</name>
</gene>